<keyword evidence="4" id="KW-1185">Reference proteome</keyword>
<organism evidence="3 4">
    <name type="scientific">Pedobacter gandavensis</name>
    <dbReference type="NCBI Taxonomy" id="2679963"/>
    <lineage>
        <taxon>Bacteria</taxon>
        <taxon>Pseudomonadati</taxon>
        <taxon>Bacteroidota</taxon>
        <taxon>Sphingobacteriia</taxon>
        <taxon>Sphingobacteriales</taxon>
        <taxon>Sphingobacteriaceae</taxon>
        <taxon>Pedobacter</taxon>
    </lineage>
</organism>
<evidence type="ECO:0000256" key="1">
    <source>
        <dbReference type="ARBA" id="ARBA00006484"/>
    </source>
</evidence>
<reference evidence="3 4" key="1">
    <citation type="submission" date="2019-11" db="EMBL/GenBank/DDBJ databases">
        <title>Description of Pedobacter sp. LMG 31462T.</title>
        <authorList>
            <person name="Carlier A."/>
            <person name="Qi S."/>
            <person name="Vandamme P."/>
        </authorList>
    </citation>
    <scope>NUCLEOTIDE SEQUENCE [LARGE SCALE GENOMIC DNA]</scope>
    <source>
        <strain evidence="3 4">LMG 31462</strain>
    </source>
</reference>
<dbReference type="PRINTS" id="PR00081">
    <property type="entry name" value="GDHRDH"/>
</dbReference>
<proteinExistence type="inferred from homology"/>
<sequence length="72" mass="7895">MVNNSLVEYSSHGIQINAVCPGTIETPMVDDMIKSGKFSEEAFKSAAPIKRLGKVEEIAETVLLIQLYVVKI</sequence>
<dbReference type="PANTHER" id="PTHR43477">
    <property type="entry name" value="DIHYDROANTICAPSIN 7-DEHYDROGENASE"/>
    <property type="match status" value="1"/>
</dbReference>
<dbReference type="InterPro" id="IPR051122">
    <property type="entry name" value="SDR_DHRS6-like"/>
</dbReference>
<comment type="caution">
    <text evidence="3">The sequence shown here is derived from an EMBL/GenBank/DDBJ whole genome shotgun (WGS) entry which is preliminary data.</text>
</comment>
<protein>
    <submittedName>
        <fullName evidence="3">SDR family oxidoreductase</fullName>
    </submittedName>
</protein>
<comment type="similarity">
    <text evidence="1">Belongs to the short-chain dehydrogenases/reductases (SDR) family.</text>
</comment>
<dbReference type="SUPFAM" id="SSF51735">
    <property type="entry name" value="NAD(P)-binding Rossmann-fold domains"/>
    <property type="match status" value="1"/>
</dbReference>
<dbReference type="InterPro" id="IPR036291">
    <property type="entry name" value="NAD(P)-bd_dom_sf"/>
</dbReference>
<dbReference type="Pfam" id="PF13561">
    <property type="entry name" value="adh_short_C2"/>
    <property type="match status" value="1"/>
</dbReference>
<dbReference type="RefSeq" id="WP_182955450.1">
    <property type="nucleotide sequence ID" value="NZ_WNXC01000001.1"/>
</dbReference>
<accession>A0ABR6ETN5</accession>
<dbReference type="InterPro" id="IPR002347">
    <property type="entry name" value="SDR_fam"/>
</dbReference>
<dbReference type="EMBL" id="WNXC01000001">
    <property type="protein sequence ID" value="MBB2148624.1"/>
    <property type="molecule type" value="Genomic_DNA"/>
</dbReference>
<gene>
    <name evidence="3" type="ORF">GM920_06835</name>
</gene>
<evidence type="ECO:0000313" key="3">
    <source>
        <dbReference type="EMBL" id="MBB2148624.1"/>
    </source>
</evidence>
<dbReference type="CDD" id="cd05233">
    <property type="entry name" value="SDR_c"/>
    <property type="match status" value="1"/>
</dbReference>
<evidence type="ECO:0000313" key="4">
    <source>
        <dbReference type="Proteomes" id="UP000636110"/>
    </source>
</evidence>
<evidence type="ECO:0000256" key="2">
    <source>
        <dbReference type="ARBA" id="ARBA00023002"/>
    </source>
</evidence>
<dbReference type="PANTHER" id="PTHR43477:SF1">
    <property type="entry name" value="DIHYDROANTICAPSIN 7-DEHYDROGENASE"/>
    <property type="match status" value="1"/>
</dbReference>
<dbReference type="Proteomes" id="UP000636110">
    <property type="component" value="Unassembled WGS sequence"/>
</dbReference>
<keyword evidence="2" id="KW-0560">Oxidoreductase</keyword>
<name>A0ABR6ETN5_9SPHI</name>
<dbReference type="Gene3D" id="3.40.50.720">
    <property type="entry name" value="NAD(P)-binding Rossmann-like Domain"/>
    <property type="match status" value="1"/>
</dbReference>